<dbReference type="Proteomes" id="UP001159363">
    <property type="component" value="Chromosome 2"/>
</dbReference>
<reference evidence="1 2" key="1">
    <citation type="submission" date="2023-02" db="EMBL/GenBank/DDBJ databases">
        <title>LHISI_Scaffold_Assembly.</title>
        <authorList>
            <person name="Stuart O.P."/>
            <person name="Cleave R."/>
            <person name="Magrath M.J.L."/>
            <person name="Mikheyev A.S."/>
        </authorList>
    </citation>
    <scope>NUCLEOTIDE SEQUENCE [LARGE SCALE GENOMIC DNA]</scope>
    <source>
        <strain evidence="1">Daus_M_001</strain>
        <tissue evidence="1">Leg muscle</tissue>
    </source>
</reference>
<evidence type="ECO:0000313" key="1">
    <source>
        <dbReference type="EMBL" id="KAJ8893733.1"/>
    </source>
</evidence>
<comment type="caution">
    <text evidence="1">The sequence shown here is derived from an EMBL/GenBank/DDBJ whole genome shotgun (WGS) entry which is preliminary data.</text>
</comment>
<organism evidence="1 2">
    <name type="scientific">Dryococelus australis</name>
    <dbReference type="NCBI Taxonomy" id="614101"/>
    <lineage>
        <taxon>Eukaryota</taxon>
        <taxon>Metazoa</taxon>
        <taxon>Ecdysozoa</taxon>
        <taxon>Arthropoda</taxon>
        <taxon>Hexapoda</taxon>
        <taxon>Insecta</taxon>
        <taxon>Pterygota</taxon>
        <taxon>Neoptera</taxon>
        <taxon>Polyneoptera</taxon>
        <taxon>Phasmatodea</taxon>
        <taxon>Verophasmatodea</taxon>
        <taxon>Anareolatae</taxon>
        <taxon>Phasmatidae</taxon>
        <taxon>Eurycanthinae</taxon>
        <taxon>Dryococelus</taxon>
    </lineage>
</organism>
<proteinExistence type="predicted"/>
<accession>A0ABQ9IAN5</accession>
<gene>
    <name evidence="1" type="ORF">PR048_006333</name>
</gene>
<dbReference type="EMBL" id="JARBHB010000002">
    <property type="protein sequence ID" value="KAJ8893733.1"/>
    <property type="molecule type" value="Genomic_DNA"/>
</dbReference>
<protein>
    <submittedName>
        <fullName evidence="1">Uncharacterized protein</fullName>
    </submittedName>
</protein>
<name>A0ABQ9IAN5_9NEOP</name>
<sequence length="66" mass="7847">MPGSKTALLCMDLQKIMFMPTLIHNSMFYSQHKEFFKSVEFKYLVSWHSSMDCECDYIVIEKRCKA</sequence>
<evidence type="ECO:0000313" key="2">
    <source>
        <dbReference type="Proteomes" id="UP001159363"/>
    </source>
</evidence>
<keyword evidence="2" id="KW-1185">Reference proteome</keyword>